<comment type="caution">
    <text evidence="1">The sequence shown here is derived from an EMBL/GenBank/DDBJ whole genome shotgun (WGS) entry which is preliminary data.</text>
</comment>
<dbReference type="EMBL" id="FXTY01000002">
    <property type="protein sequence ID" value="SMP14582.1"/>
    <property type="molecule type" value="Genomic_DNA"/>
</dbReference>
<evidence type="ECO:0000313" key="2">
    <source>
        <dbReference type="Proteomes" id="UP001157961"/>
    </source>
</evidence>
<protein>
    <submittedName>
        <fullName evidence="1">Uncharacterized protein</fullName>
    </submittedName>
</protein>
<keyword evidence="2" id="KW-1185">Reference proteome</keyword>
<accession>A0ABY1NP23</accession>
<dbReference type="Proteomes" id="UP001157961">
    <property type="component" value="Unassembled WGS sequence"/>
</dbReference>
<name>A0ABY1NP23_9RHOB</name>
<proteinExistence type="predicted"/>
<evidence type="ECO:0000313" key="1">
    <source>
        <dbReference type="EMBL" id="SMP14582.1"/>
    </source>
</evidence>
<gene>
    <name evidence="1" type="ORF">SAMN06265373_102700</name>
</gene>
<reference evidence="1 2" key="1">
    <citation type="submission" date="2017-05" db="EMBL/GenBank/DDBJ databases">
        <authorList>
            <person name="Varghese N."/>
            <person name="Submissions S."/>
        </authorList>
    </citation>
    <scope>NUCLEOTIDE SEQUENCE [LARGE SCALE GENOMIC DNA]</scope>
    <source>
        <strain evidence="1 2">DSM 29734</strain>
    </source>
</reference>
<organism evidence="1 2">
    <name type="scientific">Shimia sagamensis</name>
    <dbReference type="NCBI Taxonomy" id="1566352"/>
    <lineage>
        <taxon>Bacteria</taxon>
        <taxon>Pseudomonadati</taxon>
        <taxon>Pseudomonadota</taxon>
        <taxon>Alphaproteobacteria</taxon>
        <taxon>Rhodobacterales</taxon>
        <taxon>Roseobacteraceae</taxon>
    </lineage>
</organism>
<sequence length="41" mass="4691">MVFGAICEWKSICVDYSILNNANGAKEREAAYATDRRWKIP</sequence>